<dbReference type="InterPro" id="IPR036047">
    <property type="entry name" value="F-box-like_dom_sf"/>
</dbReference>
<dbReference type="InterPro" id="IPR006527">
    <property type="entry name" value="F-box-assoc_dom_typ1"/>
</dbReference>
<dbReference type="PANTHER" id="PTHR31672">
    <property type="entry name" value="BNACNNG10540D PROTEIN"/>
    <property type="match status" value="1"/>
</dbReference>
<accession>A0AAV5J8U1</accession>
<gene>
    <name evidence="2" type="ORF">SLEP1_g19595</name>
</gene>
<keyword evidence="3" id="KW-1185">Reference proteome</keyword>
<comment type="caution">
    <text evidence="2">The sequence shown here is derived from an EMBL/GenBank/DDBJ whole genome shotgun (WGS) entry which is preliminary data.</text>
</comment>
<dbReference type="EMBL" id="BPVZ01000028">
    <property type="protein sequence ID" value="GKV07892.1"/>
    <property type="molecule type" value="Genomic_DNA"/>
</dbReference>
<dbReference type="NCBIfam" id="TIGR01640">
    <property type="entry name" value="F_box_assoc_1"/>
    <property type="match status" value="1"/>
</dbReference>
<dbReference type="InterPro" id="IPR017451">
    <property type="entry name" value="F-box-assoc_interact_dom"/>
</dbReference>
<evidence type="ECO:0000313" key="3">
    <source>
        <dbReference type="Proteomes" id="UP001054252"/>
    </source>
</evidence>
<proteinExistence type="predicted"/>
<evidence type="ECO:0000313" key="2">
    <source>
        <dbReference type="EMBL" id="GKV07892.1"/>
    </source>
</evidence>
<dbReference type="SUPFAM" id="SSF81383">
    <property type="entry name" value="F-box domain"/>
    <property type="match status" value="1"/>
</dbReference>
<dbReference type="Proteomes" id="UP001054252">
    <property type="component" value="Unassembled WGS sequence"/>
</dbReference>
<dbReference type="InterPro" id="IPR050796">
    <property type="entry name" value="SCF_F-box_component"/>
</dbReference>
<dbReference type="AlphaFoldDB" id="A0AAV5J8U1"/>
<reference evidence="2 3" key="1">
    <citation type="journal article" date="2021" name="Commun. Biol.">
        <title>The genome of Shorea leprosula (Dipterocarpaceae) highlights the ecological relevance of drought in aseasonal tropical rainforests.</title>
        <authorList>
            <person name="Ng K.K.S."/>
            <person name="Kobayashi M.J."/>
            <person name="Fawcett J.A."/>
            <person name="Hatakeyama M."/>
            <person name="Paape T."/>
            <person name="Ng C.H."/>
            <person name="Ang C.C."/>
            <person name="Tnah L.H."/>
            <person name="Lee C.T."/>
            <person name="Nishiyama T."/>
            <person name="Sese J."/>
            <person name="O'Brien M.J."/>
            <person name="Copetti D."/>
            <person name="Mohd Noor M.I."/>
            <person name="Ong R.C."/>
            <person name="Putra M."/>
            <person name="Sireger I.Z."/>
            <person name="Indrioko S."/>
            <person name="Kosugi Y."/>
            <person name="Izuno A."/>
            <person name="Isagi Y."/>
            <person name="Lee S.L."/>
            <person name="Shimizu K.K."/>
        </authorList>
    </citation>
    <scope>NUCLEOTIDE SEQUENCE [LARGE SCALE GENOMIC DNA]</scope>
    <source>
        <strain evidence="2">214</strain>
    </source>
</reference>
<name>A0AAV5J8U1_9ROSI</name>
<protein>
    <recommendedName>
        <fullName evidence="1">F-box associated beta-propeller type 1 domain-containing protein</fullName>
    </recommendedName>
</protein>
<organism evidence="2 3">
    <name type="scientific">Rubroshorea leprosula</name>
    <dbReference type="NCBI Taxonomy" id="152421"/>
    <lineage>
        <taxon>Eukaryota</taxon>
        <taxon>Viridiplantae</taxon>
        <taxon>Streptophyta</taxon>
        <taxon>Embryophyta</taxon>
        <taxon>Tracheophyta</taxon>
        <taxon>Spermatophyta</taxon>
        <taxon>Magnoliopsida</taxon>
        <taxon>eudicotyledons</taxon>
        <taxon>Gunneridae</taxon>
        <taxon>Pentapetalae</taxon>
        <taxon>rosids</taxon>
        <taxon>malvids</taxon>
        <taxon>Malvales</taxon>
        <taxon>Dipterocarpaceae</taxon>
        <taxon>Rubroshorea</taxon>
    </lineage>
</organism>
<dbReference type="PANTHER" id="PTHR31672:SF13">
    <property type="entry name" value="F-BOX PROTEIN CPR30-LIKE"/>
    <property type="match status" value="1"/>
</dbReference>
<feature type="domain" description="F-box associated beta-propeller type 1" evidence="1">
    <location>
        <begin position="107"/>
        <end position="273"/>
    </location>
</feature>
<sequence length="419" mass="46710">MARLSPDLLRDILVRQPVKSLLRFRCLSKWLCSEIDSSDFVKEHLKRSMETKSGRKLILSMNPCSPVGEDLVSVGPLDFYAADFDDGLRNAIRLDHPLGDSPQCDRDTSISGTCSGLILLSLNLYSKLGHFAIPELVLWNPTTRKCKKLPACPAKDLPDHEFRGCGLGYDSAADDYKVVMLSKVKNVDTKIYQIWVFSLKSNFWWLSQDLPFGSGNITCRRGEFANGAVYWLYQEAHSNEVCGFDLANETFFTLPSFCSSDDTLDVLLSVVDGYVLTTKLFYVKQVQEFKLLANDEGGAAGRGFWREVFSFEQQHEGEARGLPQAVPFWSDVRWESFASLGNNAAFQLPVFSAPFKISILILDYNKKLLSSIGNVVLKAVLAYGSIEIILRCLRAGAVHLIYDATANAKQASGADFNYG</sequence>
<evidence type="ECO:0000259" key="1">
    <source>
        <dbReference type="Pfam" id="PF07734"/>
    </source>
</evidence>
<dbReference type="Pfam" id="PF07734">
    <property type="entry name" value="FBA_1"/>
    <property type="match status" value="1"/>
</dbReference>